<dbReference type="AlphaFoldDB" id="A0A9X5C4E4"/>
<name>A0A9X5C4E4_9FIRM</name>
<organism evidence="1 2">
    <name type="scientific">Schaedlerella arabinosiphila</name>
    <dbReference type="NCBI Taxonomy" id="2044587"/>
    <lineage>
        <taxon>Bacteria</taxon>
        <taxon>Bacillati</taxon>
        <taxon>Bacillota</taxon>
        <taxon>Clostridia</taxon>
        <taxon>Lachnospirales</taxon>
        <taxon>Lachnospiraceae</taxon>
        <taxon>Schaedlerella</taxon>
    </lineage>
</organism>
<evidence type="ECO:0000313" key="1">
    <source>
        <dbReference type="EMBL" id="NDO67340.1"/>
    </source>
</evidence>
<accession>A0A9X5C4E4</accession>
<sequence length="73" mass="8236">MMASQLKKTRTITDKVSVKGFLSDDGTAITYIDENKEEQEITVEECLKTFLGCPIDFSVSVKSEKDLLDEEDE</sequence>
<proteinExistence type="predicted"/>
<comment type="caution">
    <text evidence="1">The sequence shown here is derived from an EMBL/GenBank/DDBJ whole genome shotgun (WGS) entry which is preliminary data.</text>
</comment>
<dbReference type="EMBL" id="VIRB01000006">
    <property type="protein sequence ID" value="NDO67340.1"/>
    <property type="molecule type" value="Genomic_DNA"/>
</dbReference>
<protein>
    <submittedName>
        <fullName evidence="1">Uncharacterized protein</fullName>
    </submittedName>
</protein>
<gene>
    <name evidence="1" type="ORF">FMM80_00765</name>
</gene>
<evidence type="ECO:0000313" key="2">
    <source>
        <dbReference type="Proteomes" id="UP000474104"/>
    </source>
</evidence>
<dbReference type="OrthoDB" id="2052691at2"/>
<dbReference type="Proteomes" id="UP000474104">
    <property type="component" value="Unassembled WGS sequence"/>
</dbReference>
<reference evidence="1 2" key="1">
    <citation type="submission" date="2019-07" db="EMBL/GenBank/DDBJ databases">
        <title>Draft genome sequences of 15 bacterial species constituting the stable defined intestinal microbiota of the GM15 gnotobiotic mouse model.</title>
        <authorList>
            <person name="Elie C."/>
            <person name="Mathieu A."/>
            <person name="Saliou A."/>
            <person name="Darnaud M."/>
            <person name="Leulier F."/>
            <person name="Tamellini A."/>
        </authorList>
    </citation>
    <scope>NUCLEOTIDE SEQUENCE [LARGE SCALE GENOMIC DNA]</scope>
    <source>
        <strain evidence="2">ASF 502</strain>
    </source>
</reference>